<evidence type="ECO:0000313" key="3">
    <source>
        <dbReference type="Proteomes" id="UP001162802"/>
    </source>
</evidence>
<feature type="chain" id="PRO_5046784467" description="DUF4142 domain-containing protein" evidence="1">
    <location>
        <begin position="35"/>
        <end position="184"/>
    </location>
</feature>
<comment type="caution">
    <text evidence="2">The sequence shown here is derived from an EMBL/GenBank/DDBJ whole genome shotgun (WGS) entry which is preliminary data.</text>
</comment>
<organism evidence="2 3">
    <name type="scientific">Novosphingobium mangrovi</name>
    <name type="common">ex Hu et al. 2023</name>
    <dbReference type="NCBI Taxonomy" id="2930094"/>
    <lineage>
        <taxon>Bacteria</taxon>
        <taxon>Pseudomonadati</taxon>
        <taxon>Pseudomonadota</taxon>
        <taxon>Alphaproteobacteria</taxon>
        <taxon>Sphingomonadales</taxon>
        <taxon>Sphingomonadaceae</taxon>
        <taxon>Novosphingobium</taxon>
    </lineage>
</organism>
<sequence length="184" mass="19515">MTTRPARFIRRFPRPAALALPFAVALLSSGCASTRDYPSLSIREVERNMRARPSKAEEAETPQLPAASADLATRLDGLVAMARTADSQFADERNRAQRAVAAAGGRTSDSWSAAQIALAALESHRSHAMTALAELDQLYVDARDEAPLALSPKAESIAAARDTVSEIISGQDSVIEGLSARLAG</sequence>
<feature type="signal peptide" evidence="1">
    <location>
        <begin position="1"/>
        <end position="34"/>
    </location>
</feature>
<accession>A0ABT0AGI5</accession>
<keyword evidence="1" id="KW-0732">Signal</keyword>
<evidence type="ECO:0000313" key="2">
    <source>
        <dbReference type="EMBL" id="MCJ1962317.1"/>
    </source>
</evidence>
<keyword evidence="3" id="KW-1185">Reference proteome</keyword>
<dbReference type="PROSITE" id="PS51257">
    <property type="entry name" value="PROKAR_LIPOPROTEIN"/>
    <property type="match status" value="1"/>
</dbReference>
<protein>
    <recommendedName>
        <fullName evidence="4">DUF4142 domain-containing protein</fullName>
    </recommendedName>
</protein>
<dbReference type="EMBL" id="JALHAT010000037">
    <property type="protein sequence ID" value="MCJ1962317.1"/>
    <property type="molecule type" value="Genomic_DNA"/>
</dbReference>
<name>A0ABT0AGI5_9SPHN</name>
<dbReference type="Proteomes" id="UP001162802">
    <property type="component" value="Unassembled WGS sequence"/>
</dbReference>
<proteinExistence type="predicted"/>
<reference evidence="2" key="1">
    <citation type="submission" date="2022-03" db="EMBL/GenBank/DDBJ databases">
        <title>Identification of a novel bacterium isolated from mangrove sediments.</title>
        <authorList>
            <person name="Pan X."/>
        </authorList>
    </citation>
    <scope>NUCLEOTIDE SEQUENCE</scope>
    <source>
        <strain evidence="2">B2637</strain>
    </source>
</reference>
<evidence type="ECO:0000256" key="1">
    <source>
        <dbReference type="SAM" id="SignalP"/>
    </source>
</evidence>
<dbReference type="RefSeq" id="WP_243802184.1">
    <property type="nucleotide sequence ID" value="NZ_JALHAT010000037.1"/>
</dbReference>
<gene>
    <name evidence="2" type="ORF">MTR65_16615</name>
</gene>
<evidence type="ECO:0008006" key="4">
    <source>
        <dbReference type="Google" id="ProtNLM"/>
    </source>
</evidence>